<dbReference type="Pfam" id="PF00672">
    <property type="entry name" value="HAMP"/>
    <property type="match status" value="1"/>
</dbReference>
<dbReference type="Pfam" id="PF00015">
    <property type="entry name" value="MCPsignal"/>
    <property type="match status" value="1"/>
</dbReference>
<gene>
    <name evidence="10" type="ORF">EDD72_13111</name>
</gene>
<dbReference type="PANTHER" id="PTHR32089">
    <property type="entry name" value="METHYL-ACCEPTING CHEMOTAXIS PROTEIN MCPB"/>
    <property type="match status" value="1"/>
</dbReference>
<dbReference type="Gene3D" id="6.10.340.10">
    <property type="match status" value="1"/>
</dbReference>
<evidence type="ECO:0000256" key="5">
    <source>
        <dbReference type="ARBA" id="ARBA00029447"/>
    </source>
</evidence>
<feature type="domain" description="HAMP" evidence="9">
    <location>
        <begin position="69"/>
        <end position="122"/>
    </location>
</feature>
<name>A0A4R3K5I8_9BACI</name>
<keyword evidence="11" id="KW-1185">Reference proteome</keyword>
<reference evidence="10 11" key="1">
    <citation type="submission" date="2019-03" db="EMBL/GenBank/DDBJ databases">
        <title>Genomic Encyclopedia of Type Strains, Phase IV (KMG-IV): sequencing the most valuable type-strain genomes for metagenomic binning, comparative biology and taxonomic classification.</title>
        <authorList>
            <person name="Goeker M."/>
        </authorList>
    </citation>
    <scope>NUCLEOTIDE SEQUENCE [LARGE SCALE GENOMIC DNA]</scope>
    <source>
        <strain evidence="10 11">DSM 23802</strain>
    </source>
</reference>
<feature type="transmembrane region" description="Helical" evidence="7">
    <location>
        <begin position="45"/>
        <end position="68"/>
    </location>
</feature>
<evidence type="ECO:0000256" key="3">
    <source>
        <dbReference type="ARBA" id="ARBA00023136"/>
    </source>
</evidence>
<evidence type="ECO:0000256" key="6">
    <source>
        <dbReference type="PROSITE-ProRule" id="PRU00284"/>
    </source>
</evidence>
<evidence type="ECO:0000313" key="11">
    <source>
        <dbReference type="Proteomes" id="UP000295788"/>
    </source>
</evidence>
<keyword evidence="7" id="KW-1133">Transmembrane helix</keyword>
<comment type="subcellular location">
    <subcellularLocation>
        <location evidence="1">Cell membrane</location>
    </subcellularLocation>
</comment>
<dbReference type="PROSITE" id="PS50111">
    <property type="entry name" value="CHEMOTAXIS_TRANSDUC_2"/>
    <property type="match status" value="1"/>
</dbReference>
<dbReference type="SMART" id="SM00283">
    <property type="entry name" value="MA"/>
    <property type="match status" value="1"/>
</dbReference>
<dbReference type="EMBL" id="SMAB01000031">
    <property type="protein sequence ID" value="TCS78039.1"/>
    <property type="molecule type" value="Genomic_DNA"/>
</dbReference>
<dbReference type="RefSeq" id="WP_165895090.1">
    <property type="nucleotide sequence ID" value="NZ_SMAB01000031.1"/>
</dbReference>
<protein>
    <submittedName>
        <fullName evidence="10">Methyl-accepting chemotaxis protein</fullName>
    </submittedName>
</protein>
<dbReference type="Gene3D" id="1.10.287.950">
    <property type="entry name" value="Methyl-accepting chemotaxis protein"/>
    <property type="match status" value="1"/>
</dbReference>
<sequence length="427" mass="47105">MDERGYRFRLTKKFVLGITTLSIVTYGTSAFIILGLKDYFYFLPYHWFVIGTMALGIIWSSIFGYLAARILTKPLTEIEQVARKAAAGDLRTNVKVVRSDDELRALGLAFNQMISNISQVVTEIHHIFELTNTHVTELNQASEQAAISAEQISRTIDDIARGAERQAEATNTTVESINQIHHLSETVNQKADQTKGNAYQMKKVIEESIDVVHSLVEGLSQIANENQESIQFVRKLQQHAEEIGTITGVVGDIAEQTNLLALNASIEAARAGEHGRGFAVVAEEVRKLADESRQAVQTISELIQQMQLEVGNVVNQISHQVELATAQSNKGGDTKIALSNVKEIVNDVVESVEHIGSLISEQAMHIEKTKEKADQVAYIAKQTSSGSQQVAASTQQQTAAMEEIAATTQLLKEQAHQLRESILKFKI</sequence>
<dbReference type="SMART" id="SM00304">
    <property type="entry name" value="HAMP"/>
    <property type="match status" value="1"/>
</dbReference>
<proteinExistence type="inferred from homology"/>
<dbReference type="PANTHER" id="PTHR32089:SF112">
    <property type="entry name" value="LYSOZYME-LIKE PROTEIN-RELATED"/>
    <property type="match status" value="1"/>
</dbReference>
<evidence type="ECO:0000259" key="9">
    <source>
        <dbReference type="PROSITE" id="PS50885"/>
    </source>
</evidence>
<feature type="transmembrane region" description="Helical" evidence="7">
    <location>
        <begin position="14"/>
        <end position="33"/>
    </location>
</feature>
<feature type="domain" description="Methyl-accepting transducer" evidence="8">
    <location>
        <begin position="141"/>
        <end position="412"/>
    </location>
</feature>
<dbReference type="InterPro" id="IPR003660">
    <property type="entry name" value="HAMP_dom"/>
</dbReference>
<accession>A0A4R3K5I8</accession>
<evidence type="ECO:0000256" key="4">
    <source>
        <dbReference type="ARBA" id="ARBA00023224"/>
    </source>
</evidence>
<evidence type="ECO:0000256" key="7">
    <source>
        <dbReference type="SAM" id="Phobius"/>
    </source>
</evidence>
<dbReference type="InterPro" id="IPR004089">
    <property type="entry name" value="MCPsignal_dom"/>
</dbReference>
<organism evidence="10 11">
    <name type="scientific">Tepidibacillus fermentans</name>
    <dbReference type="NCBI Taxonomy" id="1281767"/>
    <lineage>
        <taxon>Bacteria</taxon>
        <taxon>Bacillati</taxon>
        <taxon>Bacillota</taxon>
        <taxon>Bacilli</taxon>
        <taxon>Bacillales</taxon>
        <taxon>Bacillaceae</taxon>
        <taxon>Tepidibacillus</taxon>
    </lineage>
</organism>
<dbReference type="Proteomes" id="UP000295788">
    <property type="component" value="Unassembled WGS sequence"/>
</dbReference>
<dbReference type="PROSITE" id="PS50885">
    <property type="entry name" value="HAMP"/>
    <property type="match status" value="1"/>
</dbReference>
<dbReference type="GO" id="GO:0005886">
    <property type="term" value="C:plasma membrane"/>
    <property type="evidence" value="ECO:0007669"/>
    <property type="project" value="UniProtKB-SubCell"/>
</dbReference>
<evidence type="ECO:0000259" key="8">
    <source>
        <dbReference type="PROSITE" id="PS50111"/>
    </source>
</evidence>
<dbReference type="SUPFAM" id="SSF58104">
    <property type="entry name" value="Methyl-accepting chemotaxis protein (MCP) signaling domain"/>
    <property type="match status" value="1"/>
</dbReference>
<dbReference type="AlphaFoldDB" id="A0A4R3K5I8"/>
<comment type="caution">
    <text evidence="10">The sequence shown here is derived from an EMBL/GenBank/DDBJ whole genome shotgun (WGS) entry which is preliminary data.</text>
</comment>
<comment type="similarity">
    <text evidence="5">Belongs to the methyl-accepting chemotaxis (MCP) protein family.</text>
</comment>
<evidence type="ECO:0000256" key="2">
    <source>
        <dbReference type="ARBA" id="ARBA00022475"/>
    </source>
</evidence>
<keyword evidence="7" id="KW-0812">Transmembrane</keyword>
<evidence type="ECO:0000313" key="10">
    <source>
        <dbReference type="EMBL" id="TCS78039.1"/>
    </source>
</evidence>
<keyword evidence="3 7" id="KW-0472">Membrane</keyword>
<dbReference type="GO" id="GO:0007165">
    <property type="term" value="P:signal transduction"/>
    <property type="evidence" value="ECO:0007669"/>
    <property type="project" value="UniProtKB-KW"/>
</dbReference>
<dbReference type="CDD" id="cd06225">
    <property type="entry name" value="HAMP"/>
    <property type="match status" value="1"/>
</dbReference>
<keyword evidence="2" id="KW-1003">Cell membrane</keyword>
<evidence type="ECO:0000256" key="1">
    <source>
        <dbReference type="ARBA" id="ARBA00004236"/>
    </source>
</evidence>
<keyword evidence="4 6" id="KW-0807">Transducer</keyword>